<evidence type="ECO:0000256" key="1">
    <source>
        <dbReference type="ARBA" id="ARBA00005352"/>
    </source>
</evidence>
<organism evidence="3 4">
    <name type="scientific">Zingiber officinale</name>
    <name type="common">Ginger</name>
    <name type="synonym">Amomum zingiber</name>
    <dbReference type="NCBI Taxonomy" id="94328"/>
    <lineage>
        <taxon>Eukaryota</taxon>
        <taxon>Viridiplantae</taxon>
        <taxon>Streptophyta</taxon>
        <taxon>Embryophyta</taxon>
        <taxon>Tracheophyta</taxon>
        <taxon>Spermatophyta</taxon>
        <taxon>Magnoliopsida</taxon>
        <taxon>Liliopsida</taxon>
        <taxon>Zingiberales</taxon>
        <taxon>Zingiberaceae</taxon>
        <taxon>Zingiber</taxon>
    </lineage>
</organism>
<comment type="caution">
    <text evidence="3">The sequence shown here is derived from an EMBL/GenBank/DDBJ whole genome shotgun (WGS) entry which is preliminary data.</text>
</comment>
<gene>
    <name evidence="3" type="ORF">ZIOFF_051468</name>
</gene>
<dbReference type="PANTHER" id="PTHR13056">
    <property type="entry name" value="VACUOLAR FUSION PROTEIN CCZ1 HOMOLOG-RELATED"/>
    <property type="match status" value="1"/>
</dbReference>
<name>A0A8J5FM05_ZINOF</name>
<dbReference type="AlphaFoldDB" id="A0A8J5FM05"/>
<evidence type="ECO:0000313" key="3">
    <source>
        <dbReference type="EMBL" id="KAG6490183.1"/>
    </source>
</evidence>
<sequence>MGLPSTMDANEGIQLCVFDSRRGQREGQELDKILFFYPPDCPYSVQLSVIGLSGGMITFTRLFSPDAACEVIEAERHSHVFYQAEPDIWMVLIVEKVKDSESIWRCDALQAILREIHSLFTMFNGSLQNILDKQPSGALARSCLYTFITDYLTDFRVSKKIKVPTFRDCLKERRTVQMLTISREVAIEVQYCTIPISCPSITVIHLRFLPITTLNCPSAPQGDTANMFTYAVLRLTPHALSSKTSSWSYLRKGVSSSNVTVRSASLNTGSSLEDYQDGSCNTSPRGQGQTYHTARLLQTDNWSKGKDGFLVSGIHGEVGNLVDIPPIVWLQQTEEQVYLCVYQHRNLTIIFLIPASEKIVYVEEKLSKGFGGENAYHVSGYRYLLVDRDKSISRASPPGKVTTLAKDSLLAFNNLREEVDLKKARANREKPDCENNFEMCIRAKNNAWLIAKIARGRELYMVLEKANETLLYASDAVEKFSNRCFVIHVFFHCFPSLSKRSSIIFCRIISSVTYSYGWYCDGAFSLD</sequence>
<dbReference type="InterPro" id="IPR043987">
    <property type="entry name" value="CCZ1/INTU/HSP4_longin_1"/>
</dbReference>
<dbReference type="PANTHER" id="PTHR13056:SF0">
    <property type="entry name" value="VACUOLAR FUSION PROTEIN CCZ1 HOMOLOG-RELATED"/>
    <property type="match status" value="1"/>
</dbReference>
<comment type="similarity">
    <text evidence="1">Belongs to the CCZ1 family.</text>
</comment>
<dbReference type="EMBL" id="JACMSC010000014">
    <property type="protein sequence ID" value="KAG6490183.1"/>
    <property type="molecule type" value="Genomic_DNA"/>
</dbReference>
<reference evidence="3 4" key="1">
    <citation type="submission" date="2020-08" db="EMBL/GenBank/DDBJ databases">
        <title>Plant Genome Project.</title>
        <authorList>
            <person name="Zhang R.-G."/>
        </authorList>
    </citation>
    <scope>NUCLEOTIDE SEQUENCE [LARGE SCALE GENOMIC DNA]</scope>
    <source>
        <tissue evidence="3">Rhizome</tissue>
    </source>
</reference>
<dbReference type="InterPro" id="IPR013176">
    <property type="entry name" value="Ccz1"/>
</dbReference>
<accession>A0A8J5FM05</accession>
<dbReference type="GO" id="GO:0035658">
    <property type="term" value="C:Mon1-Ccz1 complex"/>
    <property type="evidence" value="ECO:0007669"/>
    <property type="project" value="InterPro"/>
</dbReference>
<evidence type="ECO:0000259" key="2">
    <source>
        <dbReference type="Pfam" id="PF19031"/>
    </source>
</evidence>
<evidence type="ECO:0000313" key="4">
    <source>
        <dbReference type="Proteomes" id="UP000734854"/>
    </source>
</evidence>
<dbReference type="Proteomes" id="UP000734854">
    <property type="component" value="Unassembled WGS sequence"/>
</dbReference>
<dbReference type="Pfam" id="PF19031">
    <property type="entry name" value="Intu_longin_1"/>
    <property type="match status" value="1"/>
</dbReference>
<keyword evidence="4" id="KW-1185">Reference proteome</keyword>
<feature type="domain" description="CCZ1/INTU/HSP4 first Longin" evidence="2">
    <location>
        <begin position="16"/>
        <end position="125"/>
    </location>
</feature>
<proteinExistence type="inferred from homology"/>
<protein>
    <recommendedName>
        <fullName evidence="2">CCZ1/INTU/HSP4 first Longin domain-containing protein</fullName>
    </recommendedName>
</protein>
<dbReference type="GO" id="GO:0016192">
    <property type="term" value="P:vesicle-mediated transport"/>
    <property type="evidence" value="ECO:0007669"/>
    <property type="project" value="InterPro"/>
</dbReference>